<gene>
    <name evidence="2" type="ORF">CcaverHIS019_0502690</name>
</gene>
<reference evidence="2" key="1">
    <citation type="journal article" date="2023" name="BMC Genomics">
        <title>Chromosome-level genome assemblies of Cutaneotrichosporon spp. (Trichosporonales, Basidiomycota) reveal imbalanced evolution between nucleotide sequences and chromosome synteny.</title>
        <authorList>
            <person name="Kobayashi Y."/>
            <person name="Kayamori A."/>
            <person name="Aoki K."/>
            <person name="Shiwa Y."/>
            <person name="Matsutani M."/>
            <person name="Fujita N."/>
            <person name="Sugita T."/>
            <person name="Iwasaki W."/>
            <person name="Tanaka N."/>
            <person name="Takashima M."/>
        </authorList>
    </citation>
    <scope>NUCLEOTIDE SEQUENCE</scope>
    <source>
        <strain evidence="2">HIS019</strain>
    </source>
</reference>
<dbReference type="KEGG" id="ccac:CcaHIS019_0502690"/>
<accession>A0AA48QWS2</accession>
<dbReference type="GeneID" id="85496511"/>
<evidence type="ECO:0000313" key="2">
    <source>
        <dbReference type="EMBL" id="BEI92641.1"/>
    </source>
</evidence>
<feature type="compositionally biased region" description="Polar residues" evidence="1">
    <location>
        <begin position="75"/>
        <end position="119"/>
    </location>
</feature>
<feature type="region of interest" description="Disordered" evidence="1">
    <location>
        <begin position="187"/>
        <end position="213"/>
    </location>
</feature>
<dbReference type="RefSeq" id="XP_060457906.1">
    <property type="nucleotide sequence ID" value="XM_060601409.1"/>
</dbReference>
<feature type="compositionally biased region" description="Low complexity" evidence="1">
    <location>
        <begin position="61"/>
        <end position="74"/>
    </location>
</feature>
<evidence type="ECO:0000313" key="3">
    <source>
        <dbReference type="Proteomes" id="UP001233271"/>
    </source>
</evidence>
<dbReference type="EMBL" id="AP028216">
    <property type="protein sequence ID" value="BEI92641.1"/>
    <property type="molecule type" value="Genomic_DNA"/>
</dbReference>
<feature type="region of interest" description="Disordered" evidence="1">
    <location>
        <begin position="31"/>
        <end position="133"/>
    </location>
</feature>
<name>A0AA48QWS2_9TREE</name>
<keyword evidence="3" id="KW-1185">Reference proteome</keyword>
<protein>
    <submittedName>
        <fullName evidence="2">Uncharacterized protein</fullName>
    </submittedName>
</protein>
<organism evidence="2 3">
    <name type="scientific">Cutaneotrichosporon cavernicola</name>
    <dbReference type="NCBI Taxonomy" id="279322"/>
    <lineage>
        <taxon>Eukaryota</taxon>
        <taxon>Fungi</taxon>
        <taxon>Dikarya</taxon>
        <taxon>Basidiomycota</taxon>
        <taxon>Agaricomycotina</taxon>
        <taxon>Tremellomycetes</taxon>
        <taxon>Trichosporonales</taxon>
        <taxon>Trichosporonaceae</taxon>
        <taxon>Cutaneotrichosporon</taxon>
    </lineage>
</organism>
<dbReference type="Proteomes" id="UP001233271">
    <property type="component" value="Chromosome 5"/>
</dbReference>
<feature type="compositionally biased region" description="Low complexity" evidence="1">
    <location>
        <begin position="187"/>
        <end position="198"/>
    </location>
</feature>
<sequence>MRDPPAVSKQVTVAQRVTVVDQDPRHSLTISLHLEDAPYQRGGESSSSSTSSPSPRPAPPSFTSATLAASSPSPHSRTITPTNSPRSSAITPISSPQTSCTNLSSSVLSTQNASGSRTAPSYPPRRPKSDFGSWFGSNPSSCASGSSDYQSSISCASQESAPAGVSLDEQLAANSMADTTTADYLSVDSTTSESGSSDNATSNCGSDRGRSPTETRAREAYMMYLNALIEARHYLAVLAFERCSRELLASEPVWTRHVLKAMEKVRIALVAYETMQFELELLDISV</sequence>
<proteinExistence type="predicted"/>
<dbReference type="AlphaFoldDB" id="A0AA48QWS2"/>
<evidence type="ECO:0000256" key="1">
    <source>
        <dbReference type="SAM" id="MobiDB-lite"/>
    </source>
</evidence>